<evidence type="ECO:0000256" key="2">
    <source>
        <dbReference type="ARBA" id="ARBA00007072"/>
    </source>
</evidence>
<keyword evidence="4" id="KW-0479">Metal-binding</keyword>
<feature type="region of interest" description="Disordered" evidence="13">
    <location>
        <begin position="1173"/>
        <end position="1197"/>
    </location>
</feature>
<feature type="compositionally biased region" description="Basic and acidic residues" evidence="13">
    <location>
        <begin position="234"/>
        <end position="257"/>
    </location>
</feature>
<dbReference type="InterPro" id="IPR012341">
    <property type="entry name" value="6hp_glycosidase-like_sf"/>
</dbReference>
<evidence type="ECO:0000256" key="9">
    <source>
        <dbReference type="ARBA" id="ARBA00023277"/>
    </source>
</evidence>
<evidence type="ECO:0000256" key="7">
    <source>
        <dbReference type="ARBA" id="ARBA00022833"/>
    </source>
</evidence>
<feature type="region of interest" description="Disordered" evidence="13">
    <location>
        <begin position="1"/>
        <end position="97"/>
    </location>
</feature>
<comment type="similarity">
    <text evidence="2">Belongs to the glycosyl hydrolase 9 (cellulase E) family.</text>
</comment>
<evidence type="ECO:0000256" key="5">
    <source>
        <dbReference type="ARBA" id="ARBA00022771"/>
    </source>
</evidence>
<dbReference type="SUPFAM" id="SSF57850">
    <property type="entry name" value="RING/U-box"/>
    <property type="match status" value="2"/>
</dbReference>
<dbReference type="GO" id="GO:0008270">
    <property type="term" value="F:zinc ion binding"/>
    <property type="evidence" value="ECO:0007669"/>
    <property type="project" value="UniProtKB-KW"/>
</dbReference>
<evidence type="ECO:0000256" key="3">
    <source>
        <dbReference type="ARBA" id="ARBA00012601"/>
    </source>
</evidence>
<dbReference type="Gene3D" id="2.30.130.40">
    <property type="entry name" value="LON domain-like"/>
    <property type="match status" value="1"/>
</dbReference>
<dbReference type="Pfam" id="PF02190">
    <property type="entry name" value="LON_substr_bdg"/>
    <property type="match status" value="1"/>
</dbReference>
<dbReference type="EC" id="3.2.1.4" evidence="3"/>
<feature type="compositionally biased region" description="Low complexity" evidence="13">
    <location>
        <begin position="80"/>
        <end position="95"/>
    </location>
</feature>
<dbReference type="Proteomes" id="UP000663831">
    <property type="component" value="Unassembled WGS sequence"/>
</dbReference>
<dbReference type="Gene3D" id="3.30.40.10">
    <property type="entry name" value="Zinc/RING finger domain, C3HC4 (zinc finger)"/>
    <property type="match status" value="2"/>
</dbReference>
<reference evidence="16" key="1">
    <citation type="submission" date="2021-01" db="EMBL/GenBank/DDBJ databases">
        <authorList>
            <person name="Kaushik A."/>
        </authorList>
    </citation>
    <scope>NUCLEOTIDE SEQUENCE</scope>
    <source>
        <strain evidence="16">AG3-1AP</strain>
    </source>
</reference>
<dbReference type="PROSITE" id="PS00518">
    <property type="entry name" value="ZF_RING_1"/>
    <property type="match status" value="1"/>
</dbReference>
<proteinExistence type="inferred from homology"/>
<evidence type="ECO:0000256" key="1">
    <source>
        <dbReference type="ARBA" id="ARBA00000966"/>
    </source>
</evidence>
<comment type="catalytic activity">
    <reaction evidence="1">
        <text>Endohydrolysis of (1-&gt;4)-beta-D-glucosidic linkages in cellulose, lichenin and cereal beta-D-glucans.</text>
        <dbReference type="EC" id="3.2.1.4"/>
    </reaction>
</comment>
<feature type="compositionally biased region" description="Polar residues" evidence="13">
    <location>
        <begin position="35"/>
        <end position="45"/>
    </location>
</feature>
<evidence type="ECO:0000256" key="13">
    <source>
        <dbReference type="SAM" id="MobiDB-lite"/>
    </source>
</evidence>
<feature type="domain" description="RING-type" evidence="14">
    <location>
        <begin position="300"/>
        <end position="338"/>
    </location>
</feature>
<dbReference type="Pfam" id="PF00759">
    <property type="entry name" value="Glyco_hydro_9"/>
    <property type="match status" value="1"/>
</dbReference>
<feature type="compositionally biased region" description="Basic and acidic residues" evidence="13">
    <location>
        <begin position="48"/>
        <end position="60"/>
    </location>
</feature>
<feature type="compositionally biased region" description="Basic residues" evidence="13">
    <location>
        <begin position="265"/>
        <end position="274"/>
    </location>
</feature>
<dbReference type="SMART" id="SM00184">
    <property type="entry name" value="RING"/>
    <property type="match status" value="2"/>
</dbReference>
<dbReference type="GO" id="GO:0008810">
    <property type="term" value="F:cellulase activity"/>
    <property type="evidence" value="ECO:0007669"/>
    <property type="project" value="UniProtKB-EC"/>
</dbReference>
<dbReference type="InterPro" id="IPR013083">
    <property type="entry name" value="Znf_RING/FYVE/PHD"/>
</dbReference>
<keyword evidence="5 12" id="KW-0863">Zinc-finger</keyword>
<evidence type="ECO:0000256" key="6">
    <source>
        <dbReference type="ARBA" id="ARBA00022801"/>
    </source>
</evidence>
<dbReference type="InterPro" id="IPR001841">
    <property type="entry name" value="Znf_RING"/>
</dbReference>
<keyword evidence="6" id="KW-0378">Hydrolase</keyword>
<dbReference type="SUPFAM" id="SSF48208">
    <property type="entry name" value="Six-hairpin glycosidases"/>
    <property type="match status" value="1"/>
</dbReference>
<keyword evidence="10" id="KW-0326">Glycosidase</keyword>
<dbReference type="PROSITE" id="PS51787">
    <property type="entry name" value="LON_N"/>
    <property type="match status" value="1"/>
</dbReference>
<evidence type="ECO:0000259" key="15">
    <source>
        <dbReference type="PROSITE" id="PS51787"/>
    </source>
</evidence>
<sequence length="1221" mass="135014">MHTNEHKGEDPAPVSAPPAAPIGRRTPPGEGNVGSRAQITTSCSQAGCHRESTRAPKLDNEPNSSSRSMPVLPKTGENRPSGAPSSSSHAHMASSPPAPLAPLPLAMPSETLRPSLLLPLLRCALCRLLLTAPTTLNCGHTVCSKHMNESPDEEPGSSESSFGQCPVDGCKPRQPARVHVVGHLNQVLRAGVTFIPAASTPSEPSPTRVVKLDVAVSKLLELITTTARRNTAPCREDSPATDDESGRRSPLPDRSSRESTQSPPRPRKKARTHPPVHTPTGLPDPSDLSFEKELLSELTCEICFMLLCNPITTPCQHTFCSTCLERSLDHSTKCPLCRLDLPPNAYFYQHAHNEVIVQIIAKSFPNLLEERVAISDTDGRDSRLDTPIFVCQLSYPGMPTLLHFFEPRYRLMLRRCLASPTPRFGMVMPRQNANNTDGNDYGTMLEIKNVQMLSDGRSMVETYGTFRFRILERGTLDGYLVGRIERIDDYAPEVEAEIERIAMMNPSEDDLAIRGIERSNQELVDICRRFLDQLRNGTAPWVVQRLNNTYGPMPNDVASFSFWVALVLPIDEQEKAKLIPIRSPRMRLRLVVHWIEQLNNNWWFSSGQCAGSAARSYAPSWHQQPLIKPTSKTECTILSLSSPLMPRVLATTLLALHAAAQFALAQNPENKANSVVPYQVPAEPKYDYAEVLHKSLLFYHAQRSGKLGPNRRLAWRGDSCFDCTGPNGEDLSGGYFEAANTMKWGLPLAWTLTQLSFNVHVFSEAMQAVNEYDEALEGIKWGTDYLVNCISSPDQFVGHLGVSAIGETDIDFGYFGPAEEYEMWAPRGIKRSDGIAYINSTNPSSEILGESAAALAAASVVFATKDKAYSDKLRGHAVDLYTRAITHQGSYKKSTHPNLQTLKSWYPSTIFEDELAWAAAWLHVATGDEQWRRTADEWIAKAGSHLGEYSWDEKLPGVNMLLFLQTKNETYKASVEQYFNNYQPSGSVKQTAKGLSFYYGWGSLRYASNVGFIMMAYSKTIGYDNPNATWPRQYAAQQINYALGDAGRSWVVGFGKDSPVRPYHKSSYNSFIDYPMRGQDNGAQGEDFLFSSTVNRFILYGALEGGPAWNDTFKDDRSSYEYTDEYRAPKFKAFTDCGLDLGWSHPNASNPPQWPENDCYHTCNTNCVKTVPENESNAGNTNPNPNPESSGSTSAAMASATTQGLTIGLLVSSILGALTLL</sequence>
<dbReference type="InterPro" id="IPR046336">
    <property type="entry name" value="Lon_prtase_N_sf"/>
</dbReference>
<organism evidence="16 17">
    <name type="scientific">Rhizoctonia solani</name>
    <dbReference type="NCBI Taxonomy" id="456999"/>
    <lineage>
        <taxon>Eukaryota</taxon>
        <taxon>Fungi</taxon>
        <taxon>Dikarya</taxon>
        <taxon>Basidiomycota</taxon>
        <taxon>Agaricomycotina</taxon>
        <taxon>Agaricomycetes</taxon>
        <taxon>Cantharellales</taxon>
        <taxon>Ceratobasidiaceae</taxon>
        <taxon>Rhizoctonia</taxon>
    </lineage>
</organism>
<evidence type="ECO:0000259" key="14">
    <source>
        <dbReference type="PROSITE" id="PS50089"/>
    </source>
</evidence>
<dbReference type="InterPro" id="IPR008928">
    <property type="entry name" value="6-hairpin_glycosidase_sf"/>
</dbReference>
<keyword evidence="9" id="KW-0119">Carbohydrate metabolism</keyword>
<dbReference type="InterPro" id="IPR017907">
    <property type="entry name" value="Znf_RING_CS"/>
</dbReference>
<keyword evidence="7" id="KW-0862">Zinc</keyword>
<evidence type="ECO:0000256" key="8">
    <source>
        <dbReference type="ARBA" id="ARBA00023001"/>
    </source>
</evidence>
<keyword evidence="8" id="KW-0136">Cellulose degradation</keyword>
<dbReference type="CDD" id="cd16514">
    <property type="entry name" value="RING-HC_LONFs_rpt2"/>
    <property type="match status" value="1"/>
</dbReference>
<dbReference type="InterPro" id="IPR001701">
    <property type="entry name" value="Glyco_hydro_9"/>
</dbReference>
<feature type="compositionally biased region" description="Basic and acidic residues" evidence="13">
    <location>
        <begin position="1"/>
        <end position="10"/>
    </location>
</feature>
<dbReference type="GO" id="GO:0030245">
    <property type="term" value="P:cellulose catabolic process"/>
    <property type="evidence" value="ECO:0007669"/>
    <property type="project" value="UniProtKB-KW"/>
</dbReference>
<dbReference type="AlphaFoldDB" id="A0A8H3GJT1"/>
<evidence type="ECO:0000313" key="17">
    <source>
        <dbReference type="Proteomes" id="UP000663831"/>
    </source>
</evidence>
<dbReference type="PANTHER" id="PTHR22298">
    <property type="entry name" value="ENDO-1,4-BETA-GLUCANASE"/>
    <property type="match status" value="1"/>
</dbReference>
<dbReference type="PROSITE" id="PS50089">
    <property type="entry name" value="ZF_RING_2"/>
    <property type="match status" value="1"/>
</dbReference>
<dbReference type="SMART" id="SM00464">
    <property type="entry name" value="LON"/>
    <property type="match status" value="1"/>
</dbReference>
<dbReference type="InterPro" id="IPR003111">
    <property type="entry name" value="Lon_prtase_N"/>
</dbReference>
<feature type="compositionally biased region" description="Polar residues" evidence="13">
    <location>
        <begin position="1173"/>
        <end position="1183"/>
    </location>
</feature>
<evidence type="ECO:0000256" key="10">
    <source>
        <dbReference type="ARBA" id="ARBA00023295"/>
    </source>
</evidence>
<dbReference type="Gene3D" id="1.20.58.1480">
    <property type="match status" value="1"/>
</dbReference>
<keyword evidence="11" id="KW-0624">Polysaccharide degradation</keyword>
<feature type="region of interest" description="Disordered" evidence="13">
    <location>
        <begin position="227"/>
        <end position="288"/>
    </location>
</feature>
<dbReference type="Gene3D" id="1.50.10.10">
    <property type="match status" value="1"/>
</dbReference>
<dbReference type="EMBL" id="CAJMWV010002082">
    <property type="protein sequence ID" value="CAE6454279.1"/>
    <property type="molecule type" value="Genomic_DNA"/>
</dbReference>
<protein>
    <recommendedName>
        <fullName evidence="3">cellulase</fullName>
        <ecNumber evidence="3">3.2.1.4</ecNumber>
    </recommendedName>
</protein>
<name>A0A8H3GJT1_9AGAM</name>
<feature type="domain" description="Lon N-terminal" evidence="15">
    <location>
        <begin position="371"/>
        <end position="599"/>
    </location>
</feature>
<dbReference type="InterPro" id="IPR015947">
    <property type="entry name" value="PUA-like_sf"/>
</dbReference>
<evidence type="ECO:0000256" key="11">
    <source>
        <dbReference type="ARBA" id="ARBA00023326"/>
    </source>
</evidence>
<dbReference type="Pfam" id="PF13923">
    <property type="entry name" value="zf-C3HC4_2"/>
    <property type="match status" value="1"/>
</dbReference>
<evidence type="ECO:0000256" key="12">
    <source>
        <dbReference type="PROSITE-ProRule" id="PRU00175"/>
    </source>
</evidence>
<gene>
    <name evidence="16" type="ORF">RDB_LOCUS69486</name>
</gene>
<evidence type="ECO:0000256" key="4">
    <source>
        <dbReference type="ARBA" id="ARBA00022723"/>
    </source>
</evidence>
<dbReference type="SUPFAM" id="SSF88697">
    <property type="entry name" value="PUA domain-like"/>
    <property type="match status" value="1"/>
</dbReference>
<accession>A0A8H3GJT1</accession>
<comment type="caution">
    <text evidence="16">The sequence shown here is derived from an EMBL/GenBank/DDBJ whole genome shotgun (WGS) entry which is preliminary data.</text>
</comment>
<evidence type="ECO:0000313" key="16">
    <source>
        <dbReference type="EMBL" id="CAE6454279.1"/>
    </source>
</evidence>
<feature type="region of interest" description="Disordered" evidence="13">
    <location>
        <begin position="146"/>
        <end position="168"/>
    </location>
</feature>